<dbReference type="Proteomes" id="UP001151760">
    <property type="component" value="Unassembled WGS sequence"/>
</dbReference>
<accession>A0ABQ5H6S3</accession>
<keyword evidence="3" id="KW-1185">Reference proteome</keyword>
<evidence type="ECO:0000313" key="3">
    <source>
        <dbReference type="Proteomes" id="UP001151760"/>
    </source>
</evidence>
<gene>
    <name evidence="2" type="ORF">Tco_1057662</name>
</gene>
<comment type="caution">
    <text evidence="2">The sequence shown here is derived from an EMBL/GenBank/DDBJ whole genome shotgun (WGS) entry which is preliminary data.</text>
</comment>
<evidence type="ECO:0008006" key="4">
    <source>
        <dbReference type="Google" id="ProtNLM"/>
    </source>
</evidence>
<feature type="compositionally biased region" description="Basic residues" evidence="1">
    <location>
        <begin position="70"/>
        <end position="82"/>
    </location>
</feature>
<sequence>MGRGKEKSQENPNEPAFDAALREFCDKNYNQLLPILAEKIHQEKVQKEKLKTVKVILNFKETSQYSKSRAPSRRRDVRKRLGPKNARSMSRSPEPRLDRSRSPRRKDPERETMFRRLEKGVFHRSSIEDEDLSQPWVCEETDPFTPRICYFDLPKRIRMPSHVKTYNGSEDPEDTLRFFGQLPR</sequence>
<organism evidence="2 3">
    <name type="scientific">Tanacetum coccineum</name>
    <dbReference type="NCBI Taxonomy" id="301880"/>
    <lineage>
        <taxon>Eukaryota</taxon>
        <taxon>Viridiplantae</taxon>
        <taxon>Streptophyta</taxon>
        <taxon>Embryophyta</taxon>
        <taxon>Tracheophyta</taxon>
        <taxon>Spermatophyta</taxon>
        <taxon>Magnoliopsida</taxon>
        <taxon>eudicotyledons</taxon>
        <taxon>Gunneridae</taxon>
        <taxon>Pentapetalae</taxon>
        <taxon>asterids</taxon>
        <taxon>campanulids</taxon>
        <taxon>Asterales</taxon>
        <taxon>Asteraceae</taxon>
        <taxon>Asteroideae</taxon>
        <taxon>Anthemideae</taxon>
        <taxon>Anthemidinae</taxon>
        <taxon>Tanacetum</taxon>
    </lineage>
</organism>
<protein>
    <recommendedName>
        <fullName evidence="4">Reverse transcriptase domain-containing protein</fullName>
    </recommendedName>
</protein>
<evidence type="ECO:0000256" key="1">
    <source>
        <dbReference type="SAM" id="MobiDB-lite"/>
    </source>
</evidence>
<name>A0ABQ5H6S3_9ASTR</name>
<proteinExistence type="predicted"/>
<dbReference type="EMBL" id="BQNB010019252">
    <property type="protein sequence ID" value="GJT83320.1"/>
    <property type="molecule type" value="Genomic_DNA"/>
</dbReference>
<reference evidence="2" key="1">
    <citation type="journal article" date="2022" name="Int. J. Mol. Sci.">
        <title>Draft Genome of Tanacetum Coccineum: Genomic Comparison of Closely Related Tanacetum-Family Plants.</title>
        <authorList>
            <person name="Yamashiro T."/>
            <person name="Shiraishi A."/>
            <person name="Nakayama K."/>
            <person name="Satake H."/>
        </authorList>
    </citation>
    <scope>NUCLEOTIDE SEQUENCE</scope>
</reference>
<evidence type="ECO:0000313" key="2">
    <source>
        <dbReference type="EMBL" id="GJT83320.1"/>
    </source>
</evidence>
<feature type="compositionally biased region" description="Basic and acidic residues" evidence="1">
    <location>
        <begin position="93"/>
        <end position="115"/>
    </location>
</feature>
<reference evidence="2" key="2">
    <citation type="submission" date="2022-01" db="EMBL/GenBank/DDBJ databases">
        <authorList>
            <person name="Yamashiro T."/>
            <person name="Shiraishi A."/>
            <person name="Satake H."/>
            <person name="Nakayama K."/>
        </authorList>
    </citation>
    <scope>NUCLEOTIDE SEQUENCE</scope>
</reference>
<feature type="region of interest" description="Disordered" evidence="1">
    <location>
        <begin position="64"/>
        <end position="115"/>
    </location>
</feature>